<keyword evidence="1" id="KW-1133">Transmembrane helix</keyword>
<keyword evidence="1" id="KW-0812">Transmembrane</keyword>
<evidence type="ECO:0000313" key="2">
    <source>
        <dbReference type="EMBL" id="MPM35709.1"/>
    </source>
</evidence>
<feature type="transmembrane region" description="Helical" evidence="1">
    <location>
        <begin position="167"/>
        <end position="197"/>
    </location>
</feature>
<comment type="caution">
    <text evidence="2">The sequence shown here is derived from an EMBL/GenBank/DDBJ whole genome shotgun (WGS) entry which is preliminary data.</text>
</comment>
<feature type="transmembrane region" description="Helical" evidence="1">
    <location>
        <begin position="144"/>
        <end position="161"/>
    </location>
</feature>
<keyword evidence="1" id="KW-0472">Membrane</keyword>
<gene>
    <name evidence="2" type="ORF">SDC9_82302</name>
</gene>
<dbReference type="EMBL" id="VSSQ01007371">
    <property type="protein sequence ID" value="MPM35709.1"/>
    <property type="molecule type" value="Genomic_DNA"/>
</dbReference>
<dbReference type="InterPro" id="IPR025699">
    <property type="entry name" value="ABC2_memb-like"/>
</dbReference>
<accession>A0A644Z573</accession>
<organism evidence="2">
    <name type="scientific">bioreactor metagenome</name>
    <dbReference type="NCBI Taxonomy" id="1076179"/>
    <lineage>
        <taxon>unclassified sequences</taxon>
        <taxon>metagenomes</taxon>
        <taxon>ecological metagenomes</taxon>
    </lineage>
</organism>
<dbReference type="Pfam" id="PF13346">
    <property type="entry name" value="ABC2_membrane_5"/>
    <property type="match status" value="1"/>
</dbReference>
<protein>
    <submittedName>
        <fullName evidence="2">Uncharacterized protein</fullName>
    </submittedName>
</protein>
<sequence>MLPLIYLDARRLLALLPVIGVMLAFGMVPVLLQRPQGGTTGIAFVAMSAMVLISRLFPFDSSGSRINVLVGTLPVTRRQVIGSRYTLALLIVAITGVLIAMLLPGTDLADKLGLTALFTVIPLISVAVTGPLSSRGGLGPVGPALPLLCFGVLMLAAVLMPESWQQVLVGFILQAPAASAGIGIVGVGAVLVVSLWLSVRWFERRDL</sequence>
<feature type="transmembrane region" description="Helical" evidence="1">
    <location>
        <begin position="12"/>
        <end position="32"/>
    </location>
</feature>
<feature type="transmembrane region" description="Helical" evidence="1">
    <location>
        <begin position="87"/>
        <end position="106"/>
    </location>
</feature>
<name>A0A644Z573_9ZZZZ</name>
<evidence type="ECO:0000256" key="1">
    <source>
        <dbReference type="SAM" id="Phobius"/>
    </source>
</evidence>
<proteinExistence type="predicted"/>
<reference evidence="2" key="1">
    <citation type="submission" date="2019-08" db="EMBL/GenBank/DDBJ databases">
        <authorList>
            <person name="Kucharzyk K."/>
            <person name="Murdoch R.W."/>
            <person name="Higgins S."/>
            <person name="Loffler F."/>
        </authorList>
    </citation>
    <scope>NUCLEOTIDE SEQUENCE</scope>
</reference>
<feature type="transmembrane region" description="Helical" evidence="1">
    <location>
        <begin position="112"/>
        <end position="132"/>
    </location>
</feature>
<feature type="transmembrane region" description="Helical" evidence="1">
    <location>
        <begin position="38"/>
        <end position="57"/>
    </location>
</feature>
<dbReference type="AlphaFoldDB" id="A0A644Z573"/>